<feature type="transmembrane region" description="Helical" evidence="6">
    <location>
        <begin position="141"/>
        <end position="158"/>
    </location>
</feature>
<evidence type="ECO:0000256" key="3">
    <source>
        <dbReference type="ARBA" id="ARBA00022989"/>
    </source>
</evidence>
<evidence type="ECO:0000256" key="6">
    <source>
        <dbReference type="SAM" id="Phobius"/>
    </source>
</evidence>
<reference evidence="7" key="1">
    <citation type="journal article" date="2018" name="PLoS Negl. Trop. Dis.">
        <title>Sialome diversity of ticks revealed by RNAseq of single tick salivary glands.</title>
        <authorList>
            <person name="Perner J."/>
            <person name="Kropackova S."/>
            <person name="Kopacek P."/>
            <person name="Ribeiro J.M."/>
        </authorList>
    </citation>
    <scope>NUCLEOTIDE SEQUENCE</scope>
    <source>
        <strain evidence="7">Siblings of single egg batch collected in Ceske Budejovice</strain>
        <tissue evidence="7">Salivary glands</tissue>
    </source>
</reference>
<evidence type="ECO:0000256" key="2">
    <source>
        <dbReference type="ARBA" id="ARBA00022692"/>
    </source>
</evidence>
<feature type="non-terminal residue" evidence="7">
    <location>
        <position position="1"/>
    </location>
</feature>
<dbReference type="InterPro" id="IPR019184">
    <property type="entry name" value="Uncharacterised_TM-17"/>
</dbReference>
<accession>A0A147BCG0</accession>
<dbReference type="GO" id="GO:1905515">
    <property type="term" value="P:non-motile cilium assembly"/>
    <property type="evidence" value="ECO:0007669"/>
    <property type="project" value="TreeGrafter"/>
</dbReference>
<dbReference type="PANTHER" id="PTHR13531:SF6">
    <property type="entry name" value="TMEM (HUMAN TRANSMEMBRANE PROTEIN) HOMOLOG"/>
    <property type="match status" value="1"/>
</dbReference>
<dbReference type="Pfam" id="PF09799">
    <property type="entry name" value="Transmemb_17"/>
    <property type="match status" value="1"/>
</dbReference>
<feature type="compositionally biased region" description="Polar residues" evidence="5">
    <location>
        <begin position="172"/>
        <end position="186"/>
    </location>
</feature>
<dbReference type="PANTHER" id="PTHR13531">
    <property type="entry name" value="GEO07735P1-RELATED-RELATED"/>
    <property type="match status" value="1"/>
</dbReference>
<sequence>VRSLIEAVSETVFPGLHLTYSKWHGIAIRHGEELMTSLPLQMLIYFNLHYSPLWLISRILSLYIKYHRLSVMQQTISAAILAMMSLVEAPRLYLGYLGNLAEEVPALAGCWLLSLLFQLPLLVFLAVAGAMPLPLERAVDIPMGTLVLLQVVLGFGVIRQMTRKQTQRFLRHTGTTSERSGISNRSYVEEER</sequence>
<proteinExistence type="predicted"/>
<dbReference type="GO" id="GO:0035869">
    <property type="term" value="C:ciliary transition zone"/>
    <property type="evidence" value="ECO:0007669"/>
    <property type="project" value="TreeGrafter"/>
</dbReference>
<evidence type="ECO:0000256" key="5">
    <source>
        <dbReference type="SAM" id="MobiDB-lite"/>
    </source>
</evidence>
<dbReference type="EMBL" id="GEGO01006938">
    <property type="protein sequence ID" value="JAR88466.1"/>
    <property type="molecule type" value="Transcribed_RNA"/>
</dbReference>
<keyword evidence="2 6" id="KW-0812">Transmembrane</keyword>
<feature type="transmembrane region" description="Helical" evidence="6">
    <location>
        <begin position="43"/>
        <end position="64"/>
    </location>
</feature>
<name>A0A147BCG0_IXORI</name>
<keyword evidence="3 6" id="KW-1133">Transmembrane helix</keyword>
<dbReference type="AlphaFoldDB" id="A0A147BCG0"/>
<evidence type="ECO:0000256" key="4">
    <source>
        <dbReference type="ARBA" id="ARBA00023136"/>
    </source>
</evidence>
<feature type="region of interest" description="Disordered" evidence="5">
    <location>
        <begin position="169"/>
        <end position="192"/>
    </location>
</feature>
<evidence type="ECO:0000256" key="1">
    <source>
        <dbReference type="ARBA" id="ARBA00004141"/>
    </source>
</evidence>
<organism evidence="7">
    <name type="scientific">Ixodes ricinus</name>
    <name type="common">Common tick</name>
    <name type="synonym">Acarus ricinus</name>
    <dbReference type="NCBI Taxonomy" id="34613"/>
    <lineage>
        <taxon>Eukaryota</taxon>
        <taxon>Metazoa</taxon>
        <taxon>Ecdysozoa</taxon>
        <taxon>Arthropoda</taxon>
        <taxon>Chelicerata</taxon>
        <taxon>Arachnida</taxon>
        <taxon>Acari</taxon>
        <taxon>Parasitiformes</taxon>
        <taxon>Ixodida</taxon>
        <taxon>Ixodoidea</taxon>
        <taxon>Ixodidae</taxon>
        <taxon>Ixodinae</taxon>
        <taxon>Ixodes</taxon>
    </lineage>
</organism>
<protein>
    <submittedName>
        <fullName evidence="7">Proteinconserved plasma membrane protein</fullName>
    </submittedName>
</protein>
<evidence type="ECO:0000313" key="7">
    <source>
        <dbReference type="EMBL" id="JAR88466.1"/>
    </source>
</evidence>
<feature type="transmembrane region" description="Helical" evidence="6">
    <location>
        <begin position="106"/>
        <end position="129"/>
    </location>
</feature>
<keyword evidence="4 6" id="KW-0472">Membrane</keyword>
<comment type="subcellular location">
    <subcellularLocation>
        <location evidence="1">Membrane</location>
        <topology evidence="1">Multi-pass membrane protein</topology>
    </subcellularLocation>
</comment>
<dbReference type="GO" id="GO:0016020">
    <property type="term" value="C:membrane"/>
    <property type="evidence" value="ECO:0007669"/>
    <property type="project" value="UniProtKB-SubCell"/>
</dbReference>